<evidence type="ECO:0000313" key="1">
    <source>
        <dbReference type="EMBL" id="MDA0636297.1"/>
    </source>
</evidence>
<reference evidence="1" key="1">
    <citation type="submission" date="2022-11" db="EMBL/GenBank/DDBJ databases">
        <title>Nonomuraea corallina sp. nov., a new species of the genus Nonomuraea isolated from sea side sediment in Thai sea.</title>
        <authorList>
            <person name="Ngamcharungchit C."/>
            <person name="Matsumoto A."/>
            <person name="Suriyachadkun C."/>
            <person name="Panbangred W."/>
            <person name="Inahashi Y."/>
            <person name="Intra B."/>
        </authorList>
    </citation>
    <scope>NUCLEOTIDE SEQUENCE</scope>
    <source>
        <strain evidence="1">MCN248</strain>
    </source>
</reference>
<proteinExistence type="predicted"/>
<dbReference type="EMBL" id="JAPNNL010000101">
    <property type="protein sequence ID" value="MDA0636297.1"/>
    <property type="molecule type" value="Genomic_DNA"/>
</dbReference>
<name>A0ABT4SGI7_9ACTN</name>
<sequence>LDPVGVHGLLADLAPELADLARGAVGDLDVPLSGGAEQGGGTPERYDWGALAAPSAPALDLLAERHARATVRLFVS</sequence>
<keyword evidence="2" id="KW-1185">Reference proteome</keyword>
<evidence type="ECO:0008006" key="3">
    <source>
        <dbReference type="Google" id="ProtNLM"/>
    </source>
</evidence>
<feature type="non-terminal residue" evidence="1">
    <location>
        <position position="1"/>
    </location>
</feature>
<organism evidence="1 2">
    <name type="scientific">Nonomuraea corallina</name>
    <dbReference type="NCBI Taxonomy" id="2989783"/>
    <lineage>
        <taxon>Bacteria</taxon>
        <taxon>Bacillati</taxon>
        <taxon>Actinomycetota</taxon>
        <taxon>Actinomycetes</taxon>
        <taxon>Streptosporangiales</taxon>
        <taxon>Streptosporangiaceae</taxon>
        <taxon>Nonomuraea</taxon>
    </lineage>
</organism>
<evidence type="ECO:0000313" key="2">
    <source>
        <dbReference type="Proteomes" id="UP001144036"/>
    </source>
</evidence>
<comment type="caution">
    <text evidence="1">The sequence shown here is derived from an EMBL/GenBank/DDBJ whole genome shotgun (WGS) entry which is preliminary data.</text>
</comment>
<accession>A0ABT4SGI7</accession>
<protein>
    <recommendedName>
        <fullName evidence="3">Urease accessory protein UreF</fullName>
    </recommendedName>
</protein>
<dbReference type="Proteomes" id="UP001144036">
    <property type="component" value="Unassembled WGS sequence"/>
</dbReference>
<gene>
    <name evidence="1" type="ORF">OUY22_22985</name>
</gene>